<dbReference type="CDD" id="cd10451">
    <property type="entry name" value="GIY-YIG_LuxR_like"/>
    <property type="match status" value="1"/>
</dbReference>
<dbReference type="EMBL" id="CXOI01000085">
    <property type="protein sequence ID" value="CTP92819.1"/>
    <property type="molecule type" value="Genomic_DNA"/>
</dbReference>
<accession>A0A0K3A8F7</accession>
<reference evidence="2" key="1">
    <citation type="submission" date="2015-07" db="EMBL/GenBank/DDBJ databases">
        <authorList>
            <person name="Wibberg D."/>
        </authorList>
    </citation>
    <scope>NUCLEOTIDE SEQUENCE [LARGE SCALE GENOMIC DNA]</scope>
</reference>
<evidence type="ECO:0000313" key="1">
    <source>
        <dbReference type="EMBL" id="CTP92819.1"/>
    </source>
</evidence>
<dbReference type="Gene3D" id="3.40.1440.10">
    <property type="entry name" value="GIY-YIG endonuclease"/>
    <property type="match status" value="1"/>
</dbReference>
<organism evidence="1 2">
    <name type="scientific">Xanthomonas graminis pv. arrhenatheri LMG 727</name>
    <dbReference type="NCBI Taxonomy" id="1195923"/>
    <lineage>
        <taxon>Bacteria</taxon>
        <taxon>Pseudomonadati</taxon>
        <taxon>Pseudomonadota</taxon>
        <taxon>Gammaproteobacteria</taxon>
        <taxon>Lysobacterales</taxon>
        <taxon>Lysobacteraceae</taxon>
        <taxon>Xanthomonas</taxon>
        <taxon>Xanthomonas translucens group</taxon>
        <taxon>Xanthomonas graminis</taxon>
    </lineage>
</organism>
<evidence type="ECO:0008006" key="3">
    <source>
        <dbReference type="Google" id="ProtNLM"/>
    </source>
</evidence>
<proteinExistence type="predicted"/>
<gene>
    <name evidence="1" type="ORF">XTALMG727_3901</name>
</gene>
<protein>
    <recommendedName>
        <fullName evidence="3">GIY-YIG nuclease family protein</fullName>
    </recommendedName>
</protein>
<sequence length="118" mass="13038">MDASAHQASRSARRMAARQARDAFPPMGIYAIRDRASGHSLLGASRNVQAALNRARFELGMGKHADRVLQAAWNRSGLQGLVFEVLELVKERENAGFDYAGELKVLEQIHRELQALAP</sequence>
<name>A0A0K3A8F7_9XANT</name>
<keyword evidence="2" id="KW-1185">Reference proteome</keyword>
<dbReference type="Proteomes" id="UP000046187">
    <property type="component" value="Unassembled WGS sequence"/>
</dbReference>
<evidence type="ECO:0000313" key="2">
    <source>
        <dbReference type="Proteomes" id="UP000046187"/>
    </source>
</evidence>
<dbReference type="InterPro" id="IPR035901">
    <property type="entry name" value="GIY-YIG_endonuc_sf"/>
</dbReference>
<dbReference type="AlphaFoldDB" id="A0A0K3A8F7"/>